<organism evidence="9 10">
    <name type="scientific">Onchocerca volvulus</name>
    <dbReference type="NCBI Taxonomy" id="6282"/>
    <lineage>
        <taxon>Eukaryota</taxon>
        <taxon>Metazoa</taxon>
        <taxon>Ecdysozoa</taxon>
        <taxon>Nematoda</taxon>
        <taxon>Chromadorea</taxon>
        <taxon>Rhabditida</taxon>
        <taxon>Spirurina</taxon>
        <taxon>Spiruromorpha</taxon>
        <taxon>Filarioidea</taxon>
        <taxon>Onchocercidae</taxon>
        <taxon>Onchocerca</taxon>
    </lineage>
</organism>
<evidence type="ECO:0000256" key="3">
    <source>
        <dbReference type="ARBA" id="ARBA00023054"/>
    </source>
</evidence>
<dbReference type="OMA" id="GKMGFKW"/>
<dbReference type="InterPro" id="IPR032396">
    <property type="entry name" value="SAS-6_N"/>
</dbReference>
<keyword evidence="7" id="KW-1133">Transmembrane helix</keyword>
<reference evidence="10" key="1">
    <citation type="submission" date="2013-10" db="EMBL/GenBank/DDBJ databases">
        <title>Genome sequencing of Onchocerca volvulus.</title>
        <authorList>
            <person name="Cotton J."/>
            <person name="Tsai J."/>
            <person name="Stanley E."/>
            <person name="Tracey A."/>
            <person name="Holroyd N."/>
            <person name="Lustigman S."/>
            <person name="Berriman M."/>
        </authorList>
    </citation>
    <scope>NUCLEOTIDE SEQUENCE</scope>
</reference>
<dbReference type="Gene3D" id="1.10.287.1490">
    <property type="match status" value="1"/>
</dbReference>
<dbReference type="SUPFAM" id="SSF57997">
    <property type="entry name" value="Tropomyosin"/>
    <property type="match status" value="1"/>
</dbReference>
<accession>A0A8R1XVV6</accession>
<evidence type="ECO:0000256" key="2">
    <source>
        <dbReference type="ARBA" id="ARBA00022490"/>
    </source>
</evidence>
<dbReference type="EnsemblMetazoa" id="OVOC5918.1">
    <property type="protein sequence ID" value="OVOC5918.1"/>
    <property type="gene ID" value="WBGene00242727"/>
</dbReference>
<evidence type="ECO:0000313" key="9">
    <source>
        <dbReference type="EnsemblMetazoa" id="OVOC5918.1"/>
    </source>
</evidence>
<feature type="domain" description="Spindle assembly abnormal protein 6 N-terminal" evidence="8">
    <location>
        <begin position="5"/>
        <end position="153"/>
    </location>
</feature>
<evidence type="ECO:0000256" key="6">
    <source>
        <dbReference type="SAM" id="Coils"/>
    </source>
</evidence>
<dbReference type="Pfam" id="PF16531">
    <property type="entry name" value="SAS-6_N"/>
    <property type="match status" value="1"/>
</dbReference>
<dbReference type="PANTHER" id="PTHR44281:SF2">
    <property type="entry name" value="SPINDLE ASSEMBLY ABNORMAL PROTEIN 6 HOMOLOG"/>
    <property type="match status" value="1"/>
</dbReference>
<keyword evidence="7" id="KW-0472">Membrane</keyword>
<dbReference type="EMBL" id="CMVM020000162">
    <property type="status" value="NOT_ANNOTATED_CDS"/>
    <property type="molecule type" value="Genomic_DNA"/>
</dbReference>
<keyword evidence="3 6" id="KW-0175">Coiled coil</keyword>
<protein>
    <submittedName>
        <fullName evidence="9">SAS-6_N domain-containing protein</fullName>
    </submittedName>
</protein>
<keyword evidence="2" id="KW-0963">Cytoplasm</keyword>
<comment type="subcellular location">
    <subcellularLocation>
        <location evidence="1">Cytoplasm</location>
        <location evidence="1">Cytoskeleton</location>
        <location evidence="1">Microtubule organizing center</location>
        <location evidence="1">Centrosome</location>
    </subcellularLocation>
</comment>
<keyword evidence="5" id="KW-0131">Cell cycle</keyword>
<dbReference type="GO" id="GO:0005813">
    <property type="term" value="C:centrosome"/>
    <property type="evidence" value="ECO:0007669"/>
    <property type="project" value="UniProtKB-SubCell"/>
</dbReference>
<evidence type="ECO:0000259" key="8">
    <source>
        <dbReference type="Pfam" id="PF16531"/>
    </source>
</evidence>
<evidence type="ECO:0000313" key="10">
    <source>
        <dbReference type="Proteomes" id="UP000024404"/>
    </source>
</evidence>
<dbReference type="Proteomes" id="UP000024404">
    <property type="component" value="Unassembled WGS sequence"/>
</dbReference>
<reference evidence="9" key="2">
    <citation type="submission" date="2022-06" db="UniProtKB">
        <authorList>
            <consortium name="EnsemblMetazoa"/>
        </authorList>
    </citation>
    <scope>IDENTIFICATION</scope>
</reference>
<keyword evidence="4" id="KW-0206">Cytoskeleton</keyword>
<dbReference type="Gene3D" id="2.170.210.20">
    <property type="entry name" value="Spindle assembly abnormal protein 6, N-terminal domain"/>
    <property type="match status" value="1"/>
</dbReference>
<proteinExistence type="predicted"/>
<dbReference type="PANTHER" id="PTHR44281">
    <property type="entry name" value="SPINDLE ASSEMBLY ABNORMAL PROTEIN 6 HOMOLOG"/>
    <property type="match status" value="1"/>
</dbReference>
<sequence length="523" mass="61457">MIHTLFNENITVDCIGTNGQTSSKSHIILNLKIDERQNRAEKVIFCHVIGPAFIKIVYFFFQEFIFCISRDDDPLFIFTLSLRRSEYELLKRDQELDVEFDAFPKKIIDFVTCLDSSCGSHLRGGIYDDNTLFRFDLVGKMGFKWVTVLSLPLQRVTEKALVTYLAEKIMKYKEYLKELDTLRNSLSLEQAENKRLRNSLAAKEKVHSDSLQKWEEERNEVIIQSKHDLEELNEELNADKELMPQFNWDGLRGFQMLTQEVSTLKEEINDFRYRIDDLIEQNNQLEDRIHVLTEELGASENQLHDLGQKKEELQQELNERDEETHSRIVHIRELKDKVDDADRENKKLREKLQLVKKDRDEWKSDHDKAVEIIKKLYNERGRRVAMSDQRVLKEEMKEMEKDLEERKRTIDALTDSNTQLRAKLENLSVECEKAKTDAEMWKIKCEKKELLISDLIQCRRSSPIISSPLQQQSNLTYGNTTPTVYPRVLGVTNWTAQITTPLRNTGVLAKIPDHQKEKYILDL</sequence>
<evidence type="ECO:0000256" key="7">
    <source>
        <dbReference type="SAM" id="Phobius"/>
    </source>
</evidence>
<keyword evidence="7" id="KW-0812">Transmembrane</keyword>
<evidence type="ECO:0000256" key="4">
    <source>
        <dbReference type="ARBA" id="ARBA00023212"/>
    </source>
</evidence>
<dbReference type="AlphaFoldDB" id="A0A8R1XVV6"/>
<feature type="transmembrane region" description="Helical" evidence="7">
    <location>
        <begin position="43"/>
        <end position="61"/>
    </location>
</feature>
<evidence type="ECO:0000256" key="5">
    <source>
        <dbReference type="ARBA" id="ARBA00023306"/>
    </source>
</evidence>
<keyword evidence="10" id="KW-1185">Reference proteome</keyword>
<evidence type="ECO:0000256" key="1">
    <source>
        <dbReference type="ARBA" id="ARBA00004300"/>
    </source>
</evidence>
<name>A0A8R1XVV6_ONCVO</name>
<dbReference type="InterPro" id="IPR038558">
    <property type="entry name" value="SAS-6_N_sf"/>
</dbReference>
<feature type="coiled-coil region" evidence="6">
    <location>
        <begin position="165"/>
        <end position="444"/>
    </location>
</feature>